<dbReference type="Pfam" id="PF13434">
    <property type="entry name" value="Lys_Orn_oxgnase"/>
    <property type="match status" value="1"/>
</dbReference>
<evidence type="ECO:0000313" key="12">
    <source>
        <dbReference type="Proteomes" id="UP000799757"/>
    </source>
</evidence>
<dbReference type="EC" id="1.14.13.196" evidence="4"/>
<dbReference type="GO" id="GO:0016491">
    <property type="term" value="F:oxidoreductase activity"/>
    <property type="evidence" value="ECO:0007669"/>
    <property type="project" value="UniProtKB-KW"/>
</dbReference>
<evidence type="ECO:0000256" key="5">
    <source>
        <dbReference type="ARBA" id="ARBA00022630"/>
    </source>
</evidence>
<evidence type="ECO:0000256" key="4">
    <source>
        <dbReference type="ARBA" id="ARBA00012881"/>
    </source>
</evidence>
<proteinExistence type="inferred from homology"/>
<sequence>MASTEQSPHSLDPISNSPTTKPSQVYDLICIGFGPAQIATAIANDESRKPSNVLFLEKKPSFSWHPSSQLPRTRMENAFLFDLATTRNPRSRFSYTCYLLSQNRLIEFANSDRLQPLREEFEHYLRWCAEQFKDNVRYSSEVVGVVPERGAHSVRRWNVAVRGENSETHVVQTRNIMAPSPSFETKLKARPLTSVDFDAGQRIISMDDYTTRRNELREPREKRLNIALVGSGEQTIEVLDDLLSCYRLGNVTVVTENEALAPLRILSDEASPPEPRLCSIWAKPSCEPKSSIAGSSELIQSIYSRAYEKQVTSKREFALRVVIGRDAAEPSSKADFIISEHAAGSLKTSSGLFHGLDALVLGCRQKGESLEEVQFKRGAVAEGCRMWMMSANSEGGRSLAKDLALRAGEVVSALASSAEGQEQDGVMMISARM</sequence>
<evidence type="ECO:0000256" key="2">
    <source>
        <dbReference type="ARBA" id="ARBA00004924"/>
    </source>
</evidence>
<dbReference type="InterPro" id="IPR025700">
    <property type="entry name" value="Lys/Orn_oxygenase"/>
</dbReference>
<dbReference type="OrthoDB" id="3519933at2759"/>
<comment type="catalytic activity">
    <reaction evidence="10">
        <text>L-ornithine + NADH + O2 = N(5)-hydroxy-L-ornithine + NAD(+) + H2O</text>
        <dbReference type="Rhea" id="RHEA:41512"/>
        <dbReference type="ChEBI" id="CHEBI:15377"/>
        <dbReference type="ChEBI" id="CHEBI:15379"/>
        <dbReference type="ChEBI" id="CHEBI:46911"/>
        <dbReference type="ChEBI" id="CHEBI:57540"/>
        <dbReference type="ChEBI" id="CHEBI:57945"/>
        <dbReference type="ChEBI" id="CHEBI:78275"/>
        <dbReference type="EC" id="1.14.13.196"/>
    </reaction>
</comment>
<evidence type="ECO:0000256" key="3">
    <source>
        <dbReference type="ARBA" id="ARBA00007588"/>
    </source>
</evidence>
<dbReference type="AlphaFoldDB" id="A0A6A6XA38"/>
<comment type="cofactor">
    <cofactor evidence="1">
        <name>FAD</name>
        <dbReference type="ChEBI" id="CHEBI:57692"/>
    </cofactor>
</comment>
<evidence type="ECO:0000256" key="7">
    <source>
        <dbReference type="ARBA" id="ARBA00022857"/>
    </source>
</evidence>
<dbReference type="PANTHER" id="PTHR42802">
    <property type="entry name" value="MONOOXYGENASE"/>
    <property type="match status" value="1"/>
</dbReference>
<keyword evidence="5" id="KW-0285">Flavoprotein</keyword>
<dbReference type="Proteomes" id="UP000799757">
    <property type="component" value="Unassembled WGS sequence"/>
</dbReference>
<name>A0A6A6XA38_9PLEO</name>
<reference evidence="11" key="1">
    <citation type="journal article" date="2020" name="Stud. Mycol.">
        <title>101 Dothideomycetes genomes: a test case for predicting lifestyles and emergence of pathogens.</title>
        <authorList>
            <person name="Haridas S."/>
            <person name="Albert R."/>
            <person name="Binder M."/>
            <person name="Bloem J."/>
            <person name="Labutti K."/>
            <person name="Salamov A."/>
            <person name="Andreopoulos B."/>
            <person name="Baker S."/>
            <person name="Barry K."/>
            <person name="Bills G."/>
            <person name="Bluhm B."/>
            <person name="Cannon C."/>
            <person name="Castanera R."/>
            <person name="Culley D."/>
            <person name="Daum C."/>
            <person name="Ezra D."/>
            <person name="Gonzalez J."/>
            <person name="Henrissat B."/>
            <person name="Kuo A."/>
            <person name="Liang C."/>
            <person name="Lipzen A."/>
            <person name="Lutzoni F."/>
            <person name="Magnuson J."/>
            <person name="Mondo S."/>
            <person name="Nolan M."/>
            <person name="Ohm R."/>
            <person name="Pangilinan J."/>
            <person name="Park H.-J."/>
            <person name="Ramirez L."/>
            <person name="Alfaro M."/>
            <person name="Sun H."/>
            <person name="Tritt A."/>
            <person name="Yoshinaga Y."/>
            <person name="Zwiers L.-H."/>
            <person name="Turgeon B."/>
            <person name="Goodwin S."/>
            <person name="Spatafora J."/>
            <person name="Crous P."/>
            <person name="Grigoriev I."/>
        </authorList>
    </citation>
    <scope>NUCLEOTIDE SEQUENCE</scope>
    <source>
        <strain evidence="11">CBS 109.77</strain>
    </source>
</reference>
<protein>
    <recommendedName>
        <fullName evidence="4">L-ornithine N(5)-monooxygenase [NAD(P)H]</fullName>
        <ecNumber evidence="4">1.14.13.196</ecNumber>
    </recommendedName>
</protein>
<organism evidence="11 12">
    <name type="scientific">Melanomma pulvis-pyrius CBS 109.77</name>
    <dbReference type="NCBI Taxonomy" id="1314802"/>
    <lineage>
        <taxon>Eukaryota</taxon>
        <taxon>Fungi</taxon>
        <taxon>Dikarya</taxon>
        <taxon>Ascomycota</taxon>
        <taxon>Pezizomycotina</taxon>
        <taxon>Dothideomycetes</taxon>
        <taxon>Pleosporomycetidae</taxon>
        <taxon>Pleosporales</taxon>
        <taxon>Melanommataceae</taxon>
        <taxon>Melanomma</taxon>
    </lineage>
</organism>
<evidence type="ECO:0000256" key="8">
    <source>
        <dbReference type="ARBA" id="ARBA00023002"/>
    </source>
</evidence>
<dbReference type="EMBL" id="MU001934">
    <property type="protein sequence ID" value="KAF2793289.1"/>
    <property type="molecule type" value="Genomic_DNA"/>
</dbReference>
<accession>A0A6A6XA38</accession>
<keyword evidence="8" id="KW-0560">Oxidoreductase</keyword>
<dbReference type="SUPFAM" id="SSF51905">
    <property type="entry name" value="FAD/NAD(P)-binding domain"/>
    <property type="match status" value="1"/>
</dbReference>
<keyword evidence="12" id="KW-1185">Reference proteome</keyword>
<evidence type="ECO:0000256" key="6">
    <source>
        <dbReference type="ARBA" id="ARBA00022827"/>
    </source>
</evidence>
<dbReference type="Gene3D" id="3.50.50.60">
    <property type="entry name" value="FAD/NAD(P)-binding domain"/>
    <property type="match status" value="1"/>
</dbReference>
<dbReference type="PANTHER" id="PTHR42802:SF1">
    <property type="entry name" value="L-ORNITHINE N(5)-MONOOXYGENASE"/>
    <property type="match status" value="1"/>
</dbReference>
<dbReference type="InterPro" id="IPR036188">
    <property type="entry name" value="FAD/NAD-bd_sf"/>
</dbReference>
<keyword evidence="7" id="KW-0521">NADP</keyword>
<comment type="similarity">
    <text evidence="3">Belongs to the lysine N(6)-hydroxylase/L-ornithine N(5)-oxygenase family.</text>
</comment>
<dbReference type="GO" id="GO:0006879">
    <property type="term" value="P:intracellular iron ion homeostasis"/>
    <property type="evidence" value="ECO:0007669"/>
    <property type="project" value="TreeGrafter"/>
</dbReference>
<evidence type="ECO:0000256" key="9">
    <source>
        <dbReference type="ARBA" id="ARBA00047598"/>
    </source>
</evidence>
<keyword evidence="6" id="KW-0274">FAD</keyword>
<evidence type="ECO:0000256" key="1">
    <source>
        <dbReference type="ARBA" id="ARBA00001974"/>
    </source>
</evidence>
<evidence type="ECO:0000256" key="10">
    <source>
        <dbReference type="ARBA" id="ARBA00049248"/>
    </source>
</evidence>
<gene>
    <name evidence="11" type="ORF">K505DRAFT_325576</name>
</gene>
<comment type="pathway">
    <text evidence="2">Siderophore biosynthesis.</text>
</comment>
<evidence type="ECO:0000313" key="11">
    <source>
        <dbReference type="EMBL" id="KAF2793289.1"/>
    </source>
</evidence>
<comment type="catalytic activity">
    <reaction evidence="9">
        <text>L-ornithine + NADPH + O2 = N(5)-hydroxy-L-ornithine + NADP(+) + H2O</text>
        <dbReference type="Rhea" id="RHEA:41508"/>
        <dbReference type="ChEBI" id="CHEBI:15377"/>
        <dbReference type="ChEBI" id="CHEBI:15379"/>
        <dbReference type="ChEBI" id="CHEBI:46911"/>
        <dbReference type="ChEBI" id="CHEBI:57783"/>
        <dbReference type="ChEBI" id="CHEBI:58349"/>
        <dbReference type="ChEBI" id="CHEBI:78275"/>
        <dbReference type="EC" id="1.14.13.196"/>
    </reaction>
</comment>